<name>B6JBT1_AFIC5</name>
<dbReference type="OrthoDB" id="7284792at2"/>
<dbReference type="EMBL" id="CP002826">
    <property type="protein sequence ID" value="AEI07638.1"/>
    <property type="molecule type" value="Genomic_DNA"/>
</dbReference>
<dbReference type="STRING" id="504832.OCA5_c29470"/>
<dbReference type="HOGENOM" id="CLU_1160154_0_0_5"/>
<dbReference type="SUPFAM" id="SSF81901">
    <property type="entry name" value="HCP-like"/>
    <property type="match status" value="1"/>
</dbReference>
<dbReference type="InterPro" id="IPR011990">
    <property type="entry name" value="TPR-like_helical_dom_sf"/>
</dbReference>
<protein>
    <recommendedName>
        <fullName evidence="3">Sel1 repeat family protein</fullName>
    </recommendedName>
</protein>
<sequence length="239" mass="25453">MQSLKASLFPAPPPRRTPPTLAVQDGSGIVNEPLKLGVSVTSPPPEASVTIKGLPAGARLTFGKRMATNEWRVATSEIANTSVIPPDEFVGQANLTAELRDADGTTLVKGAMRLAWAPVWRPGAAAVDIHAPPTGLRPVESSVRAITPAEINGFIQRGAELLESGDLLAARLLFQRAADARDPRAALALGKTYDPLFLKQFGAGGPIADREQARHWYQKSKEWGDPTAQIQLDALSAAR</sequence>
<dbReference type="Proteomes" id="UP000007730">
    <property type="component" value="Chromosome"/>
</dbReference>
<evidence type="ECO:0000313" key="1">
    <source>
        <dbReference type="EMBL" id="AEI07638.1"/>
    </source>
</evidence>
<gene>
    <name evidence="1" type="ordered locus">OCA5_c29470</name>
</gene>
<organism evidence="1 2">
    <name type="scientific">Afipia carboxidovorans (strain ATCC 49405 / DSM 1227 / KCTC 32145 / OM5)</name>
    <name type="common">Oligotropha carboxidovorans</name>
    <dbReference type="NCBI Taxonomy" id="504832"/>
    <lineage>
        <taxon>Bacteria</taxon>
        <taxon>Pseudomonadati</taxon>
        <taxon>Pseudomonadota</taxon>
        <taxon>Alphaproteobacteria</taxon>
        <taxon>Hyphomicrobiales</taxon>
        <taxon>Nitrobacteraceae</taxon>
        <taxon>Afipia</taxon>
    </lineage>
</organism>
<dbReference type="Gene3D" id="1.25.40.10">
    <property type="entry name" value="Tetratricopeptide repeat domain"/>
    <property type="match status" value="1"/>
</dbReference>
<keyword evidence="2" id="KW-1185">Reference proteome</keyword>
<dbReference type="KEGG" id="oca:OCAR_5012"/>
<accession>B6JBT1</accession>
<dbReference type="KEGG" id="ocg:OCA5_c29470"/>
<proteinExistence type="predicted"/>
<evidence type="ECO:0008006" key="3">
    <source>
        <dbReference type="Google" id="ProtNLM"/>
    </source>
</evidence>
<reference evidence="1 2" key="1">
    <citation type="journal article" date="2011" name="J. Bacteriol.">
        <title>Complete genome sequences of the chemolithoautotrophic Oligotropha carboxidovorans strains OM4 and OM5.</title>
        <authorList>
            <person name="Volland S."/>
            <person name="Rachinger M."/>
            <person name="Strittmatter A."/>
            <person name="Daniel R."/>
            <person name="Gottschalk G."/>
            <person name="Meyer O."/>
        </authorList>
    </citation>
    <scope>NUCLEOTIDE SEQUENCE [LARGE SCALE GENOMIC DNA]</scope>
    <source>
        <strain evidence="2">ATCC 49405 / DSM 1227 / KCTC 32145 / OM5</strain>
    </source>
</reference>
<evidence type="ECO:0000313" key="2">
    <source>
        <dbReference type="Proteomes" id="UP000007730"/>
    </source>
</evidence>
<dbReference type="eggNOG" id="COG0790">
    <property type="taxonomic scope" value="Bacteria"/>
</dbReference>
<dbReference type="AlphaFoldDB" id="B6JBT1"/>